<comment type="subcellular location">
    <subcellularLocation>
        <location evidence="1">Cell membrane</location>
        <topology evidence="1">Multi-pass membrane protein</topology>
    </subcellularLocation>
</comment>
<feature type="transmembrane region" description="Helical" evidence="7">
    <location>
        <begin position="54"/>
        <end position="71"/>
    </location>
</feature>
<protein>
    <submittedName>
        <fullName evidence="9">EmrB/QacA subfamily drug resistance transporter</fullName>
    </submittedName>
</protein>
<evidence type="ECO:0000256" key="7">
    <source>
        <dbReference type="SAM" id="Phobius"/>
    </source>
</evidence>
<feature type="transmembrane region" description="Helical" evidence="7">
    <location>
        <begin position="200"/>
        <end position="218"/>
    </location>
</feature>
<dbReference type="InterPro" id="IPR036259">
    <property type="entry name" value="MFS_trans_sf"/>
</dbReference>
<comment type="caution">
    <text evidence="9">The sequence shown here is derived from an EMBL/GenBank/DDBJ whole genome shotgun (WGS) entry which is preliminary data.</text>
</comment>
<feature type="transmembrane region" description="Helical" evidence="7">
    <location>
        <begin position="78"/>
        <end position="98"/>
    </location>
</feature>
<dbReference type="PROSITE" id="PS50850">
    <property type="entry name" value="MFS"/>
    <property type="match status" value="1"/>
</dbReference>
<dbReference type="EMBL" id="JAMZEC010000001">
    <property type="protein sequence ID" value="MCP2349430.1"/>
    <property type="molecule type" value="Genomic_DNA"/>
</dbReference>
<feature type="transmembrane region" description="Helical" evidence="7">
    <location>
        <begin position="12"/>
        <end position="34"/>
    </location>
</feature>
<feature type="transmembrane region" description="Helical" evidence="7">
    <location>
        <begin position="300"/>
        <end position="318"/>
    </location>
</feature>
<dbReference type="Gene3D" id="1.20.1720.10">
    <property type="entry name" value="Multidrug resistance protein D"/>
    <property type="match status" value="1"/>
</dbReference>
<dbReference type="SUPFAM" id="SSF103473">
    <property type="entry name" value="MFS general substrate transporter"/>
    <property type="match status" value="1"/>
</dbReference>
<feature type="transmembrane region" description="Helical" evidence="7">
    <location>
        <begin position="104"/>
        <end position="125"/>
    </location>
</feature>
<feature type="transmembrane region" description="Helical" evidence="7">
    <location>
        <begin position="419"/>
        <end position="438"/>
    </location>
</feature>
<feature type="region of interest" description="Disordered" evidence="6">
    <location>
        <begin position="451"/>
        <end position="473"/>
    </location>
</feature>
<dbReference type="Proteomes" id="UP001320766">
    <property type="component" value="Unassembled WGS sequence"/>
</dbReference>
<dbReference type="InterPro" id="IPR005829">
    <property type="entry name" value="Sugar_transporter_CS"/>
</dbReference>
<feature type="transmembrane region" description="Helical" evidence="7">
    <location>
        <begin position="137"/>
        <end position="155"/>
    </location>
</feature>
<evidence type="ECO:0000313" key="9">
    <source>
        <dbReference type="EMBL" id="MCP2349430.1"/>
    </source>
</evidence>
<dbReference type="InterPro" id="IPR001958">
    <property type="entry name" value="Tet-R_TetA/multi-R_MdtG-like"/>
</dbReference>
<comment type="similarity">
    <text evidence="2">Belongs to the major facilitator superfamily. TCR/Tet family.</text>
</comment>
<reference evidence="9 10" key="1">
    <citation type="submission" date="2022-06" db="EMBL/GenBank/DDBJ databases">
        <title>Sequencing the genomes of 1000 actinobacteria strains.</title>
        <authorList>
            <person name="Klenk H.-P."/>
        </authorList>
    </citation>
    <scope>NUCLEOTIDE SEQUENCE [LARGE SCALE GENOMIC DNA]</scope>
    <source>
        <strain evidence="9 10">DSM 44170</strain>
    </source>
</reference>
<feature type="transmembrane region" description="Helical" evidence="7">
    <location>
        <begin position="167"/>
        <end position="188"/>
    </location>
</feature>
<evidence type="ECO:0000259" key="8">
    <source>
        <dbReference type="PROSITE" id="PS50850"/>
    </source>
</evidence>
<feature type="transmembrane region" description="Helical" evidence="7">
    <location>
        <begin position="330"/>
        <end position="349"/>
    </location>
</feature>
<keyword evidence="3 7" id="KW-0812">Transmembrane</keyword>
<gene>
    <name evidence="9" type="ORF">HD595_005552</name>
</gene>
<proteinExistence type="inferred from homology"/>
<dbReference type="InterPro" id="IPR011701">
    <property type="entry name" value="MFS"/>
</dbReference>
<evidence type="ECO:0000256" key="1">
    <source>
        <dbReference type="ARBA" id="ARBA00004651"/>
    </source>
</evidence>
<dbReference type="RefSeq" id="WP_253773982.1">
    <property type="nucleotide sequence ID" value="NZ_BAAAVE010000008.1"/>
</dbReference>
<evidence type="ECO:0000256" key="2">
    <source>
        <dbReference type="ARBA" id="ARBA00007520"/>
    </source>
</evidence>
<dbReference type="CDD" id="cd17321">
    <property type="entry name" value="MFS_MMR_MDR_like"/>
    <property type="match status" value="1"/>
</dbReference>
<dbReference type="Pfam" id="PF07690">
    <property type="entry name" value="MFS_1"/>
    <property type="match status" value="1"/>
</dbReference>
<accession>A0ABT1K609</accession>
<organism evidence="9 10">
    <name type="scientific">Nonomuraea roseoviolacea subsp. carminata</name>
    <dbReference type="NCBI Taxonomy" id="160689"/>
    <lineage>
        <taxon>Bacteria</taxon>
        <taxon>Bacillati</taxon>
        <taxon>Actinomycetota</taxon>
        <taxon>Actinomycetes</taxon>
        <taxon>Streptosporangiales</taxon>
        <taxon>Streptosporangiaceae</taxon>
        <taxon>Nonomuraea</taxon>
    </lineage>
</organism>
<keyword evidence="4 7" id="KW-1133">Transmembrane helix</keyword>
<feature type="transmembrane region" description="Helical" evidence="7">
    <location>
        <begin position="267"/>
        <end position="288"/>
    </location>
</feature>
<dbReference type="PRINTS" id="PR01035">
    <property type="entry name" value="TCRTETA"/>
</dbReference>
<name>A0ABT1K609_9ACTN</name>
<dbReference type="PANTHER" id="PTHR42718">
    <property type="entry name" value="MAJOR FACILITATOR SUPERFAMILY MULTIDRUG TRANSPORTER MFSC"/>
    <property type="match status" value="1"/>
</dbReference>
<dbReference type="Gene3D" id="1.20.1250.20">
    <property type="entry name" value="MFS general substrate transporter like domains"/>
    <property type="match status" value="1"/>
</dbReference>
<evidence type="ECO:0000256" key="5">
    <source>
        <dbReference type="ARBA" id="ARBA00023136"/>
    </source>
</evidence>
<evidence type="ECO:0000256" key="4">
    <source>
        <dbReference type="ARBA" id="ARBA00022989"/>
    </source>
</evidence>
<dbReference type="PANTHER" id="PTHR42718:SF49">
    <property type="entry name" value="EXPORT PROTEIN"/>
    <property type="match status" value="1"/>
</dbReference>
<dbReference type="InterPro" id="IPR020846">
    <property type="entry name" value="MFS_dom"/>
</dbReference>
<keyword evidence="10" id="KW-1185">Reference proteome</keyword>
<evidence type="ECO:0000313" key="10">
    <source>
        <dbReference type="Proteomes" id="UP001320766"/>
    </source>
</evidence>
<sequence length="473" mass="47627">MPSTVVRRPGWTLAMAATAGYLLVLDLTGVNVALPAMQRDLGAGLGEVQWAVDAYALTLAVLLLTAGALADRVGRRRLFLAGLGVFTAASLACALAPGASALDLFRAAQGCGAAILFGTASPLLAAAYPPGRGRDRALGLFAAASGAAIATGPLLGGALTEVFGWRAIFFLNVPVGVLALVIAPRVLAESRDARPRPLDPVATVCLTAGLGGVMWALIEGPRIGWTAPGTIICVALATAATAVLALRRVPDPMIDLSLLRDRLYAANTVAALAFHAAGAGALAYFSLYVQGPMGARPAQAGLWFLTFSVPALAAPVLLGRIMHRLPSAPLVAAGPALAAVSSLLLAATYELHSWPAMVPGFVVGGTSIGIGNLVTGRTALASAPAERAGVAAGIANTAKQIGVAAGVAVLGVPYQLDGLGAMLLSAAAIGAVGAIPALRLMVGRRRRQGALTLPPVASDGSPVSQAPPDHRPL</sequence>
<evidence type="ECO:0000256" key="3">
    <source>
        <dbReference type="ARBA" id="ARBA00022692"/>
    </source>
</evidence>
<evidence type="ECO:0000256" key="6">
    <source>
        <dbReference type="SAM" id="MobiDB-lite"/>
    </source>
</evidence>
<feature type="domain" description="Major facilitator superfamily (MFS) profile" evidence="8">
    <location>
        <begin position="12"/>
        <end position="445"/>
    </location>
</feature>
<dbReference type="PROSITE" id="PS00216">
    <property type="entry name" value="SUGAR_TRANSPORT_1"/>
    <property type="match status" value="1"/>
</dbReference>
<feature type="transmembrane region" description="Helical" evidence="7">
    <location>
        <begin position="224"/>
        <end position="246"/>
    </location>
</feature>
<keyword evidence="5 7" id="KW-0472">Membrane</keyword>